<dbReference type="OrthoDB" id="3898698at2759"/>
<evidence type="ECO:0000256" key="1">
    <source>
        <dbReference type="SAM" id="MobiDB-lite"/>
    </source>
</evidence>
<protein>
    <submittedName>
        <fullName evidence="2">Uncharacterized protein</fullName>
    </submittedName>
</protein>
<dbReference type="EMBL" id="NAJL01000029">
    <property type="protein sequence ID" value="TKA26343.1"/>
    <property type="molecule type" value="Genomic_DNA"/>
</dbReference>
<organism evidence="2 3">
    <name type="scientific">Salinomyces thailandicus</name>
    <dbReference type="NCBI Taxonomy" id="706561"/>
    <lineage>
        <taxon>Eukaryota</taxon>
        <taxon>Fungi</taxon>
        <taxon>Dikarya</taxon>
        <taxon>Ascomycota</taxon>
        <taxon>Pezizomycotina</taxon>
        <taxon>Dothideomycetes</taxon>
        <taxon>Dothideomycetidae</taxon>
        <taxon>Mycosphaerellales</taxon>
        <taxon>Teratosphaeriaceae</taxon>
        <taxon>Salinomyces</taxon>
    </lineage>
</organism>
<gene>
    <name evidence="2" type="ORF">B0A50_05122</name>
</gene>
<reference evidence="2 3" key="1">
    <citation type="submission" date="2017-03" db="EMBL/GenBank/DDBJ databases">
        <title>Genomes of endolithic fungi from Antarctica.</title>
        <authorList>
            <person name="Coleine C."/>
            <person name="Masonjones S."/>
            <person name="Stajich J.E."/>
        </authorList>
    </citation>
    <scope>NUCLEOTIDE SEQUENCE [LARGE SCALE GENOMIC DNA]</scope>
    <source>
        <strain evidence="2 3">CCFEE 6315</strain>
    </source>
</reference>
<proteinExistence type="predicted"/>
<comment type="caution">
    <text evidence="2">The sequence shown here is derived from an EMBL/GenBank/DDBJ whole genome shotgun (WGS) entry which is preliminary data.</text>
</comment>
<name>A0A4U0TVF4_9PEZI</name>
<dbReference type="Proteomes" id="UP000308549">
    <property type="component" value="Unassembled WGS sequence"/>
</dbReference>
<evidence type="ECO:0000313" key="3">
    <source>
        <dbReference type="Proteomes" id="UP000308549"/>
    </source>
</evidence>
<keyword evidence="3" id="KW-1185">Reference proteome</keyword>
<evidence type="ECO:0000313" key="2">
    <source>
        <dbReference type="EMBL" id="TKA26343.1"/>
    </source>
</evidence>
<feature type="region of interest" description="Disordered" evidence="1">
    <location>
        <begin position="196"/>
        <end position="217"/>
    </location>
</feature>
<dbReference type="AlphaFoldDB" id="A0A4U0TVF4"/>
<sequence>MSFAEPTNPVAARSQLIYRALREAGLAVDQPGELEFFGVPAASPSSMARASPSTAQYLIFCTAPDQAQQAGPATLKAEVLAARVISMGNLLPALAALQDRGYSQRQQDDWRATVSHLHTVLLRLDGQRYDAMTMPAELREALRLCLINRRIDTDRMDVFNSASQLSADFNTLLSYLTQVSFQYRVDEERKREQARRRAAAQAGAAAQRRRTRPESLKRCVVM</sequence>
<accession>A0A4U0TVF4</accession>